<feature type="region of interest" description="Disordered" evidence="1">
    <location>
        <begin position="623"/>
        <end position="648"/>
    </location>
</feature>
<dbReference type="Proteomes" id="UP001172102">
    <property type="component" value="Unassembled WGS sequence"/>
</dbReference>
<feature type="compositionally biased region" description="Basic and acidic residues" evidence="1">
    <location>
        <begin position="572"/>
        <end position="588"/>
    </location>
</feature>
<protein>
    <submittedName>
        <fullName evidence="2">Uncharacterized protein</fullName>
    </submittedName>
</protein>
<feature type="compositionally biased region" description="Low complexity" evidence="1">
    <location>
        <begin position="341"/>
        <end position="352"/>
    </location>
</feature>
<feature type="compositionally biased region" description="Basic and acidic residues" evidence="1">
    <location>
        <begin position="95"/>
        <end position="107"/>
    </location>
</feature>
<gene>
    <name evidence="2" type="ORF">B0H67DRAFT_641872</name>
</gene>
<feature type="region of interest" description="Disordered" evidence="1">
    <location>
        <begin position="435"/>
        <end position="498"/>
    </location>
</feature>
<comment type="caution">
    <text evidence="2">The sequence shown here is derived from an EMBL/GenBank/DDBJ whole genome shotgun (WGS) entry which is preliminary data.</text>
</comment>
<accession>A0AA40E562</accession>
<organism evidence="2 3">
    <name type="scientific">Lasiosphaeris hirsuta</name>
    <dbReference type="NCBI Taxonomy" id="260670"/>
    <lineage>
        <taxon>Eukaryota</taxon>
        <taxon>Fungi</taxon>
        <taxon>Dikarya</taxon>
        <taxon>Ascomycota</taxon>
        <taxon>Pezizomycotina</taxon>
        <taxon>Sordariomycetes</taxon>
        <taxon>Sordariomycetidae</taxon>
        <taxon>Sordariales</taxon>
        <taxon>Lasiosphaeriaceae</taxon>
        <taxon>Lasiosphaeris</taxon>
    </lineage>
</organism>
<sequence>MKWPSLEDVPINSFTEHPYLSHQHPPCTRRCLSEDVSLASLYSFTIDYELARIAAVQLLSSCLGNAAEPTIIPGQQPGAGYDGPLSTCSGDCGDESPREGGVDERVGETPVVDSGVGKRPVVAEVKNYAGRMFTGRWRRRKTVPTSPNRSSTDGRPTDEVSGLEGGKVLGGRTRLVAFEQTGEAPKESLDLVSCPEFGRESPASQRETSGHVRYGPIPARNGAHRYRMLGRKFKRSKSVSAVSISSERSSLSGRERRLINRDSYIYSERRVFFNKPSSEHRSSPNLIAIAGMMIAIGELDRLSFMADSAVLARASGQITAPSSIDNSPKATAPPNTPITQSGLSSVSPSGISTPAPHAPPNSPMLMEGSPATSLTGPWPPGKYGRVKQILKSRLSEVHSSMEIPEESPEWSNFESFPQFFHQEDMTPEADTGYNNTPMFSPSSNPPANRYFNIGGANNDSESGTKPNDHETLEYASILATDNSSPKSASDGPNADTIPRHRTLTIDALCLHQQEEITSWKDLWKKGQISVPTPEHGAYPGIGDYHAVPCRTDNWSPSQGEPGDSDPFCAGEPGEHGAPGKETVGELKGLDGTGQELSVVERDEIGSEVDEVMELVSLRRRVSGLKSKGKDTLPHTLELQRMGKVTSRR</sequence>
<keyword evidence="3" id="KW-1185">Reference proteome</keyword>
<proteinExistence type="predicted"/>
<feature type="region of interest" description="Disordered" evidence="1">
    <location>
        <begin position="138"/>
        <end position="166"/>
    </location>
</feature>
<feature type="compositionally biased region" description="Polar residues" evidence="1">
    <location>
        <begin position="435"/>
        <end position="446"/>
    </location>
</feature>
<feature type="region of interest" description="Disordered" evidence="1">
    <location>
        <begin position="198"/>
        <end position="219"/>
    </location>
</feature>
<dbReference type="AlphaFoldDB" id="A0AA40E562"/>
<dbReference type="EMBL" id="JAUKUA010000002">
    <property type="protein sequence ID" value="KAK0725452.1"/>
    <property type="molecule type" value="Genomic_DNA"/>
</dbReference>
<feature type="compositionally biased region" description="Polar residues" evidence="1">
    <location>
        <begin position="143"/>
        <end position="154"/>
    </location>
</feature>
<evidence type="ECO:0000313" key="3">
    <source>
        <dbReference type="Proteomes" id="UP001172102"/>
    </source>
</evidence>
<evidence type="ECO:0000313" key="2">
    <source>
        <dbReference type="EMBL" id="KAK0725452.1"/>
    </source>
</evidence>
<feature type="region of interest" description="Disordered" evidence="1">
    <location>
        <begin position="319"/>
        <end position="380"/>
    </location>
</feature>
<reference evidence="2" key="1">
    <citation type="submission" date="2023-06" db="EMBL/GenBank/DDBJ databases">
        <title>Genome-scale phylogeny and comparative genomics of the fungal order Sordariales.</title>
        <authorList>
            <consortium name="Lawrence Berkeley National Laboratory"/>
            <person name="Hensen N."/>
            <person name="Bonometti L."/>
            <person name="Westerberg I."/>
            <person name="Brannstrom I.O."/>
            <person name="Guillou S."/>
            <person name="Cros-Aarteil S."/>
            <person name="Calhoun S."/>
            <person name="Haridas S."/>
            <person name="Kuo A."/>
            <person name="Mondo S."/>
            <person name="Pangilinan J."/>
            <person name="Riley R."/>
            <person name="Labutti K."/>
            <person name="Andreopoulos B."/>
            <person name="Lipzen A."/>
            <person name="Chen C."/>
            <person name="Yanf M."/>
            <person name="Daum C."/>
            <person name="Ng V."/>
            <person name="Clum A."/>
            <person name="Steindorff A."/>
            <person name="Ohm R."/>
            <person name="Martin F."/>
            <person name="Silar P."/>
            <person name="Natvig D."/>
            <person name="Lalanne C."/>
            <person name="Gautier V."/>
            <person name="Ament-Velasquez S.L."/>
            <person name="Kruys A."/>
            <person name="Hutchinson M.I."/>
            <person name="Powell A.J."/>
            <person name="Barry K."/>
            <person name="Miller A.N."/>
            <person name="Grigoriev I.V."/>
            <person name="Debuchy R."/>
            <person name="Gladieux P."/>
            <person name="Thoren M.H."/>
            <person name="Johannesson H."/>
        </authorList>
    </citation>
    <scope>NUCLEOTIDE SEQUENCE</scope>
    <source>
        <strain evidence="2">SMH4607-1</strain>
    </source>
</reference>
<feature type="compositionally biased region" description="Polar residues" evidence="1">
    <location>
        <begin position="455"/>
        <end position="465"/>
    </location>
</feature>
<feature type="region of interest" description="Disordered" evidence="1">
    <location>
        <begin position="74"/>
        <end position="114"/>
    </location>
</feature>
<feature type="compositionally biased region" description="Polar residues" evidence="1">
    <location>
        <begin position="319"/>
        <end position="329"/>
    </location>
</feature>
<evidence type="ECO:0000256" key="1">
    <source>
        <dbReference type="SAM" id="MobiDB-lite"/>
    </source>
</evidence>
<feature type="region of interest" description="Disordered" evidence="1">
    <location>
        <begin position="551"/>
        <end position="593"/>
    </location>
</feature>
<name>A0AA40E562_9PEZI</name>